<dbReference type="InterPro" id="IPR001387">
    <property type="entry name" value="Cro/C1-type_HTH"/>
</dbReference>
<dbReference type="SUPFAM" id="SSF47413">
    <property type="entry name" value="lambda repressor-like DNA-binding domains"/>
    <property type="match status" value="1"/>
</dbReference>
<accession>A0ABQ5UGI4</accession>
<gene>
    <name evidence="2" type="ORF">GCM10007913_22470</name>
</gene>
<dbReference type="InterPro" id="IPR010982">
    <property type="entry name" value="Lambda_DNA-bd_dom_sf"/>
</dbReference>
<dbReference type="EMBL" id="BSNG01000001">
    <property type="protein sequence ID" value="GLQ10315.1"/>
    <property type="molecule type" value="Genomic_DNA"/>
</dbReference>
<organism evidence="2 3">
    <name type="scientific">Devosia yakushimensis</name>
    <dbReference type="NCBI Taxonomy" id="470028"/>
    <lineage>
        <taxon>Bacteria</taxon>
        <taxon>Pseudomonadati</taxon>
        <taxon>Pseudomonadota</taxon>
        <taxon>Alphaproteobacteria</taxon>
        <taxon>Hyphomicrobiales</taxon>
        <taxon>Devosiaceae</taxon>
        <taxon>Devosia</taxon>
    </lineage>
</organism>
<dbReference type="Proteomes" id="UP001161406">
    <property type="component" value="Unassembled WGS sequence"/>
</dbReference>
<evidence type="ECO:0000313" key="2">
    <source>
        <dbReference type="EMBL" id="GLQ10315.1"/>
    </source>
</evidence>
<sequence length="271" mass="30240">MDPDSKLLGSFLKERRARLDPAAFGLPLARRRTPGLRREEVAQIAHVSATWYTWLEQGRGGAPSADVLDRLARAFALTEDEREHMFLLAQERPPKVRPAGRSSVTPQLQRVLDAFGDSPAIIKTPEWTILAWNRAATAVLANYEEMPEGSRNLLRMIFGPGGGAHWPDREDVARLLVGTVRRDVLRAGMRAQTQALVDELMDESAEFRRMWSEQDVHTHGEGLKRILHPVAGLLQLEYSTFAVDGHADLALVVFNPATPEDRAKVRKLVSG</sequence>
<dbReference type="PANTHER" id="PTHR35010">
    <property type="entry name" value="BLL4672 PROTEIN-RELATED"/>
    <property type="match status" value="1"/>
</dbReference>
<protein>
    <submittedName>
        <fullName evidence="2">Transcriptional regulator</fullName>
    </submittedName>
</protein>
<comment type="caution">
    <text evidence="2">The sequence shown here is derived from an EMBL/GenBank/DDBJ whole genome shotgun (WGS) entry which is preliminary data.</text>
</comment>
<feature type="domain" description="HTH cro/C1-type" evidence="1">
    <location>
        <begin position="35"/>
        <end position="82"/>
    </location>
</feature>
<dbReference type="CDD" id="cd00093">
    <property type="entry name" value="HTH_XRE"/>
    <property type="match status" value="1"/>
</dbReference>
<evidence type="ECO:0000313" key="3">
    <source>
        <dbReference type="Proteomes" id="UP001161406"/>
    </source>
</evidence>
<dbReference type="Gene3D" id="1.10.260.40">
    <property type="entry name" value="lambda repressor-like DNA-binding domains"/>
    <property type="match status" value="1"/>
</dbReference>
<keyword evidence="3" id="KW-1185">Reference proteome</keyword>
<dbReference type="PROSITE" id="PS50943">
    <property type="entry name" value="HTH_CROC1"/>
    <property type="match status" value="1"/>
</dbReference>
<dbReference type="Gene3D" id="3.30.450.180">
    <property type="match status" value="1"/>
</dbReference>
<evidence type="ECO:0000259" key="1">
    <source>
        <dbReference type="PROSITE" id="PS50943"/>
    </source>
</evidence>
<name>A0ABQ5UGI4_9HYPH</name>
<dbReference type="InterPro" id="IPR041413">
    <property type="entry name" value="MLTR_LBD"/>
</dbReference>
<proteinExistence type="predicted"/>
<dbReference type="PANTHER" id="PTHR35010:SF2">
    <property type="entry name" value="BLL4672 PROTEIN"/>
    <property type="match status" value="1"/>
</dbReference>
<dbReference type="SMART" id="SM00530">
    <property type="entry name" value="HTH_XRE"/>
    <property type="match status" value="1"/>
</dbReference>
<reference evidence="2" key="2">
    <citation type="submission" date="2023-01" db="EMBL/GenBank/DDBJ databases">
        <title>Draft genome sequence of Devosia yakushimensis strain NBRC 103855.</title>
        <authorList>
            <person name="Sun Q."/>
            <person name="Mori K."/>
        </authorList>
    </citation>
    <scope>NUCLEOTIDE SEQUENCE</scope>
    <source>
        <strain evidence="2">NBRC 103855</strain>
    </source>
</reference>
<reference evidence="2" key="1">
    <citation type="journal article" date="2014" name="Int. J. Syst. Evol. Microbiol.">
        <title>Complete genome of a new Firmicutes species belonging to the dominant human colonic microbiota ('Ruminococcus bicirculans') reveals two chromosomes and a selective capacity to utilize plant glucans.</title>
        <authorList>
            <consortium name="NISC Comparative Sequencing Program"/>
            <person name="Wegmann U."/>
            <person name="Louis P."/>
            <person name="Goesmann A."/>
            <person name="Henrissat B."/>
            <person name="Duncan S.H."/>
            <person name="Flint H.J."/>
        </authorList>
    </citation>
    <scope>NUCLEOTIDE SEQUENCE</scope>
    <source>
        <strain evidence="2">NBRC 103855</strain>
    </source>
</reference>
<dbReference type="Pfam" id="PF13560">
    <property type="entry name" value="HTH_31"/>
    <property type="match status" value="1"/>
</dbReference>
<dbReference type="RefSeq" id="WP_284390828.1">
    <property type="nucleotide sequence ID" value="NZ_BSNG01000001.1"/>
</dbReference>
<dbReference type="Pfam" id="PF17765">
    <property type="entry name" value="MLTR_LBD"/>
    <property type="match status" value="1"/>
</dbReference>